<reference evidence="3 4" key="1">
    <citation type="submission" date="2021-05" db="EMBL/GenBank/DDBJ databases">
        <title>Molecular characterization for Shewanella algae harboring chromosomal blaOXA-55-like strains isolated from clinical and environment sample.</title>
        <authorList>
            <person name="Ohama Y."/>
            <person name="Aoki K."/>
            <person name="Harada S."/>
            <person name="Moriya K."/>
            <person name="Ishii Y."/>
            <person name="Tateda K."/>
        </authorList>
    </citation>
    <scope>NUCLEOTIDE SEQUENCE [LARGE SCALE GENOMIC DNA]</scope>
    <source>
        <strain evidence="3 4">LMG 23746</strain>
    </source>
</reference>
<dbReference type="Proteomes" id="UP000761574">
    <property type="component" value="Unassembled WGS sequence"/>
</dbReference>
<dbReference type="CDD" id="cd13399">
    <property type="entry name" value="Slt35-like"/>
    <property type="match status" value="1"/>
</dbReference>
<evidence type="ECO:0000313" key="4">
    <source>
        <dbReference type="Proteomes" id="UP000761574"/>
    </source>
</evidence>
<gene>
    <name evidence="3" type="primary">mltB</name>
    <name evidence="3" type="ORF">TUM4630_20630</name>
</gene>
<feature type="chain" id="PRO_5045197923" evidence="1">
    <location>
        <begin position="26"/>
        <end position="336"/>
    </location>
</feature>
<evidence type="ECO:0000256" key="1">
    <source>
        <dbReference type="SAM" id="SignalP"/>
    </source>
</evidence>
<evidence type="ECO:0000313" key="3">
    <source>
        <dbReference type="EMBL" id="GIU47258.1"/>
    </source>
</evidence>
<feature type="signal peptide" evidence="1">
    <location>
        <begin position="1"/>
        <end position="25"/>
    </location>
</feature>
<dbReference type="InterPro" id="IPR031304">
    <property type="entry name" value="SLT_2"/>
</dbReference>
<dbReference type="Gene3D" id="1.10.8.350">
    <property type="entry name" value="Bacterial muramidase"/>
    <property type="match status" value="1"/>
</dbReference>
<dbReference type="SUPFAM" id="SSF53955">
    <property type="entry name" value="Lysozyme-like"/>
    <property type="match status" value="1"/>
</dbReference>
<dbReference type="Pfam" id="PF13406">
    <property type="entry name" value="SLT_2"/>
    <property type="match status" value="1"/>
</dbReference>
<sequence>MKLRSSLIVIMAALTLGLTSPTTQAATVVAADGDISPAKQAFIQAQLDAGFTESEVEQFLAKANYNQKVIDAITTPWEAKPWHLYQPIFLTEQRLAKGIEFWQRYADTITKAANEFQVEPEIIVAIIGIETFYGGYLGNYPVIDALYTLGFHYTPRAKFFSKELANLQMLAKEEQLDISNLKGSYAGAMGFGQFIPSSYRHYAVDFDNDGQRDLIGNPIDAIGSVANYFHQHRWQKGEPIALPLTNHTLPEHLKVWQGEKLHYQVADILSPQISLAQNTDLDINQPAMIVELVQAQQTDYWLGLHNFYVITRYNRSPLYAMAVYQFSQQLKDSYVK</sequence>
<evidence type="ECO:0000259" key="2">
    <source>
        <dbReference type="Pfam" id="PF13406"/>
    </source>
</evidence>
<dbReference type="NCBIfam" id="TIGR02282">
    <property type="entry name" value="MltB"/>
    <property type="match status" value="1"/>
</dbReference>
<keyword evidence="1" id="KW-0732">Signal</keyword>
<comment type="caution">
    <text evidence="3">The sequence shown here is derived from an EMBL/GenBank/DDBJ whole genome shotgun (WGS) entry which is preliminary data.</text>
</comment>
<name>A0ABQ4PI81_9GAMM</name>
<organism evidence="3 4">
    <name type="scientific">Shewanella algidipiscicola</name>
    <dbReference type="NCBI Taxonomy" id="614070"/>
    <lineage>
        <taxon>Bacteria</taxon>
        <taxon>Pseudomonadati</taxon>
        <taxon>Pseudomonadota</taxon>
        <taxon>Gammaproteobacteria</taxon>
        <taxon>Alteromonadales</taxon>
        <taxon>Shewanellaceae</taxon>
        <taxon>Shewanella</taxon>
    </lineage>
</organism>
<feature type="domain" description="Transglycosylase SLT" evidence="2">
    <location>
        <begin position="37"/>
        <end position="328"/>
    </location>
</feature>
<dbReference type="Gene3D" id="1.10.530.10">
    <property type="match status" value="1"/>
</dbReference>
<dbReference type="InterPro" id="IPR011757">
    <property type="entry name" value="Lytic_transglycosylase_MltB"/>
</dbReference>
<proteinExistence type="predicted"/>
<dbReference type="InterPro" id="IPR023346">
    <property type="entry name" value="Lysozyme-like_dom_sf"/>
</dbReference>
<dbReference type="InterPro" id="IPR043426">
    <property type="entry name" value="MltB-like"/>
</dbReference>
<dbReference type="EMBL" id="BPFB01000021">
    <property type="protein sequence ID" value="GIU47258.1"/>
    <property type="molecule type" value="Genomic_DNA"/>
</dbReference>
<dbReference type="PANTHER" id="PTHR30163:SF9">
    <property type="entry name" value="MEMBRANE-BOUND LYTIC MUREIN TRANSGLYCOSYLASE B"/>
    <property type="match status" value="1"/>
</dbReference>
<keyword evidence="4" id="KW-1185">Reference proteome</keyword>
<dbReference type="PANTHER" id="PTHR30163">
    <property type="entry name" value="MEMBRANE-BOUND LYTIC MUREIN TRANSGLYCOSYLASE B"/>
    <property type="match status" value="1"/>
</dbReference>
<protein>
    <submittedName>
        <fullName evidence="3">Lytic murein transglycosylase B</fullName>
    </submittedName>
</protein>
<accession>A0ABQ4PI81</accession>